<name>A0A382PRV8_9ZZZZ</name>
<dbReference type="Gene3D" id="3.20.190.10">
    <property type="entry name" value="MutM-like, N-terminal"/>
    <property type="match status" value="1"/>
</dbReference>
<evidence type="ECO:0000313" key="2">
    <source>
        <dbReference type="EMBL" id="SVC74721.1"/>
    </source>
</evidence>
<gene>
    <name evidence="2" type="ORF">METZ01_LOCUS327575</name>
</gene>
<dbReference type="SMART" id="SM00898">
    <property type="entry name" value="Fapy_DNA_glyco"/>
    <property type="match status" value="1"/>
</dbReference>
<dbReference type="GO" id="GO:0006284">
    <property type="term" value="P:base-excision repair"/>
    <property type="evidence" value="ECO:0007669"/>
    <property type="project" value="InterPro"/>
</dbReference>
<dbReference type="AlphaFoldDB" id="A0A382PRV8"/>
<proteinExistence type="predicted"/>
<accession>A0A382PRV8</accession>
<dbReference type="CDD" id="cd08966">
    <property type="entry name" value="EcFpg-like_N"/>
    <property type="match status" value="1"/>
</dbReference>
<feature type="domain" description="Formamidopyrimidine-DNA glycosylase catalytic" evidence="1">
    <location>
        <begin position="2"/>
        <end position="127"/>
    </location>
</feature>
<dbReference type="EMBL" id="UINC01108541">
    <property type="protein sequence ID" value="SVC74721.1"/>
    <property type="molecule type" value="Genomic_DNA"/>
</dbReference>
<dbReference type="GO" id="GO:0019104">
    <property type="term" value="F:DNA N-glycosylase activity"/>
    <property type="evidence" value="ECO:0007669"/>
    <property type="project" value="InterPro"/>
</dbReference>
<dbReference type="InterPro" id="IPR035937">
    <property type="entry name" value="FPG_N"/>
</dbReference>
<dbReference type="PROSITE" id="PS51068">
    <property type="entry name" value="FPG_CAT"/>
    <property type="match status" value="1"/>
</dbReference>
<dbReference type="GO" id="GO:0003906">
    <property type="term" value="F:DNA-(apurinic or apyrimidinic site) endonuclease activity"/>
    <property type="evidence" value="ECO:0007669"/>
    <property type="project" value="InterPro"/>
</dbReference>
<reference evidence="2" key="1">
    <citation type="submission" date="2018-05" db="EMBL/GenBank/DDBJ databases">
        <authorList>
            <person name="Lanie J.A."/>
            <person name="Ng W.-L."/>
            <person name="Kazmierczak K.M."/>
            <person name="Andrzejewski T.M."/>
            <person name="Davidsen T.M."/>
            <person name="Wayne K.J."/>
            <person name="Tettelin H."/>
            <person name="Glass J.I."/>
            <person name="Rusch D."/>
            <person name="Podicherti R."/>
            <person name="Tsui H.-C.T."/>
            <person name="Winkler M.E."/>
        </authorList>
    </citation>
    <scope>NUCLEOTIDE SEQUENCE</scope>
</reference>
<dbReference type="GO" id="GO:0008270">
    <property type="term" value="F:zinc ion binding"/>
    <property type="evidence" value="ECO:0007669"/>
    <property type="project" value="InterPro"/>
</dbReference>
<feature type="non-terminal residue" evidence="2">
    <location>
        <position position="151"/>
    </location>
</feature>
<evidence type="ECO:0000259" key="1">
    <source>
        <dbReference type="PROSITE" id="PS51068"/>
    </source>
</evidence>
<dbReference type="InterPro" id="IPR012319">
    <property type="entry name" value="FPG_cat"/>
</dbReference>
<organism evidence="2">
    <name type="scientific">marine metagenome</name>
    <dbReference type="NCBI Taxonomy" id="408172"/>
    <lineage>
        <taxon>unclassified sequences</taxon>
        <taxon>metagenomes</taxon>
        <taxon>ecological metagenomes</taxon>
    </lineage>
</organism>
<feature type="non-terminal residue" evidence="2">
    <location>
        <position position="1"/>
    </location>
</feature>
<dbReference type="SUPFAM" id="SSF81624">
    <property type="entry name" value="N-terminal domain of MutM-like DNA repair proteins"/>
    <property type="match status" value="1"/>
</dbReference>
<protein>
    <recommendedName>
        <fullName evidence="1">Formamidopyrimidine-DNA glycosylase catalytic domain-containing protein</fullName>
    </recommendedName>
</protein>
<sequence length="151" mass="18180">MPELPEVEIIKRSLKKKIKFKKIKKVTIRNRNLRFKLQKNFGKFLKNRFVKEISRISKYLILELDNQKYCIIHLGMSGTIHLISKKKQNKFTNLSFYQSRTLPEKHNHIELLFSNFKIIYNDPRRFGYFKIINSQSELKEFFNRIGPEAIS</sequence>
<dbReference type="Pfam" id="PF01149">
    <property type="entry name" value="Fapy_DNA_glyco"/>
    <property type="match status" value="1"/>
</dbReference>